<reference evidence="1 2" key="1">
    <citation type="submission" date="2018-04" db="EMBL/GenBank/DDBJ databases">
        <authorList>
            <person name="Vogel A."/>
        </authorList>
    </citation>
    <scope>NUCLEOTIDE SEQUENCE [LARGE SCALE GENOMIC DNA]</scope>
</reference>
<dbReference type="OrthoDB" id="1836820at2759"/>
<accession>A0A484MQ30</accession>
<evidence type="ECO:0000313" key="2">
    <source>
        <dbReference type="Proteomes" id="UP000595140"/>
    </source>
</evidence>
<dbReference type="AlphaFoldDB" id="A0A484MQ30"/>
<evidence type="ECO:0000313" key="1">
    <source>
        <dbReference type="EMBL" id="VFQ90138.1"/>
    </source>
</evidence>
<name>A0A484MQ30_9ASTE</name>
<gene>
    <name evidence="1" type="ORF">CCAM_LOCUS31914</name>
</gene>
<dbReference type="Proteomes" id="UP000595140">
    <property type="component" value="Unassembled WGS sequence"/>
</dbReference>
<dbReference type="EMBL" id="OOIL02004000">
    <property type="protein sequence ID" value="VFQ90138.1"/>
    <property type="molecule type" value="Genomic_DNA"/>
</dbReference>
<sequence>MANSSTPDCTMHLHEDHTSMGEEIGQIGQLIDKYLQMKATSGWQSIHPISKELLDSQIGLMVIAFKLDYETTADPATGYIKRHDKRAVLFTWTERISYDFVKNEFKVSRDHIKEPLDSLGGVGHGKERLCILWADFHGKAARIYCTTFDVHVIDQQPRAVNVSTNVYNVKGSHLNELDAVHVGNIKASGVRARVAKPRHAKARREKLDVRATGFLEFC</sequence>
<protein>
    <submittedName>
        <fullName evidence="1">Uncharacterized protein</fullName>
    </submittedName>
</protein>
<organism evidence="1 2">
    <name type="scientific">Cuscuta campestris</name>
    <dbReference type="NCBI Taxonomy" id="132261"/>
    <lineage>
        <taxon>Eukaryota</taxon>
        <taxon>Viridiplantae</taxon>
        <taxon>Streptophyta</taxon>
        <taxon>Embryophyta</taxon>
        <taxon>Tracheophyta</taxon>
        <taxon>Spermatophyta</taxon>
        <taxon>Magnoliopsida</taxon>
        <taxon>eudicotyledons</taxon>
        <taxon>Gunneridae</taxon>
        <taxon>Pentapetalae</taxon>
        <taxon>asterids</taxon>
        <taxon>lamiids</taxon>
        <taxon>Solanales</taxon>
        <taxon>Convolvulaceae</taxon>
        <taxon>Cuscuteae</taxon>
        <taxon>Cuscuta</taxon>
        <taxon>Cuscuta subgen. Grammica</taxon>
        <taxon>Cuscuta sect. Cleistogrammica</taxon>
    </lineage>
</organism>
<keyword evidence="2" id="KW-1185">Reference proteome</keyword>
<proteinExistence type="predicted"/>